<keyword evidence="10" id="KW-1185">Reference proteome</keyword>
<keyword evidence="4" id="KW-1003">Cell membrane</keyword>
<dbReference type="Gene3D" id="1.10.3470.10">
    <property type="entry name" value="ABC transporter involved in vitamin B12 uptake, BtuC"/>
    <property type="match status" value="1"/>
</dbReference>
<evidence type="ECO:0000256" key="6">
    <source>
        <dbReference type="ARBA" id="ARBA00022989"/>
    </source>
</evidence>
<feature type="transmembrane region" description="Helical" evidence="8">
    <location>
        <begin position="87"/>
        <end position="105"/>
    </location>
</feature>
<name>A0ABY5S427_9BACL</name>
<dbReference type="PANTHER" id="PTHR30472">
    <property type="entry name" value="FERRIC ENTEROBACTIN TRANSPORT SYSTEM PERMEASE PROTEIN"/>
    <property type="match status" value="1"/>
</dbReference>
<dbReference type="EMBL" id="CP091430">
    <property type="protein sequence ID" value="UVI28424.1"/>
    <property type="molecule type" value="Genomic_DNA"/>
</dbReference>
<dbReference type="InterPro" id="IPR037294">
    <property type="entry name" value="ABC_BtuC-like"/>
</dbReference>
<proteinExistence type="inferred from homology"/>
<dbReference type="Proteomes" id="UP001057877">
    <property type="component" value="Chromosome"/>
</dbReference>
<keyword evidence="5 8" id="KW-0812">Transmembrane</keyword>
<comment type="similarity">
    <text evidence="2">Belongs to the binding-protein-dependent transport system permease family. FecCD subfamily.</text>
</comment>
<sequence length="327" mass="34832">MRKGITLISAFVIMLVLATASLSVGSVSIPLRDIGTSLWDSSSSTYFIVHEVRLPRIFAGILAGFGLAVAGVILQTIVRNPLASPDVIGITKGAGLVASAVIFLFPMAPAYTIPIAAFAGAVGAFLILLLLSRRLTLSPASLALVGVAIGAVLQAGTQYLIVTHPTNINAALLWLSGSLWGRGWREVYSLLPWIVLLLPVVWVRSNTLNVFQLGNETSASLGLHIVRQRFWLLSTAVALAGISVSAVGAIGFVGLIAPHMARRIVGAKHQWLIPLAALIGADLMLLGDFLGRIIIIPREVPVGVMTAIIGAPYFVYLLRRERARRLQ</sequence>
<keyword evidence="7 8" id="KW-0472">Membrane</keyword>
<dbReference type="InterPro" id="IPR000522">
    <property type="entry name" value="ABC_transptr_permease_BtuC"/>
</dbReference>
<protein>
    <submittedName>
        <fullName evidence="9">Iron chelate uptake ABC transporter family permease subunit</fullName>
    </submittedName>
</protein>
<evidence type="ECO:0000313" key="9">
    <source>
        <dbReference type="EMBL" id="UVI28424.1"/>
    </source>
</evidence>
<feature type="transmembrane region" description="Helical" evidence="8">
    <location>
        <begin position="271"/>
        <end position="294"/>
    </location>
</feature>
<feature type="transmembrane region" description="Helical" evidence="8">
    <location>
        <begin position="231"/>
        <end position="259"/>
    </location>
</feature>
<reference evidence="9" key="1">
    <citation type="submission" date="2022-01" db="EMBL/GenBank/DDBJ databases">
        <title>Paenibacillus spongiae sp. nov., isolated from marine sponge.</title>
        <authorList>
            <person name="Li Z."/>
            <person name="Zhang M."/>
        </authorList>
    </citation>
    <scope>NUCLEOTIDE SEQUENCE</scope>
    <source>
        <strain evidence="9">PHS-Z3</strain>
    </source>
</reference>
<evidence type="ECO:0000256" key="1">
    <source>
        <dbReference type="ARBA" id="ARBA00004651"/>
    </source>
</evidence>
<dbReference type="SUPFAM" id="SSF81345">
    <property type="entry name" value="ABC transporter involved in vitamin B12 uptake, BtuC"/>
    <property type="match status" value="1"/>
</dbReference>
<dbReference type="PANTHER" id="PTHR30472:SF37">
    <property type="entry name" value="FE(3+) DICITRATE TRANSPORT SYSTEM PERMEASE PROTEIN FECD-RELATED"/>
    <property type="match status" value="1"/>
</dbReference>
<dbReference type="RefSeq" id="WP_258384512.1">
    <property type="nucleotide sequence ID" value="NZ_CP091430.1"/>
</dbReference>
<evidence type="ECO:0000256" key="5">
    <source>
        <dbReference type="ARBA" id="ARBA00022692"/>
    </source>
</evidence>
<evidence type="ECO:0000256" key="7">
    <source>
        <dbReference type="ARBA" id="ARBA00023136"/>
    </source>
</evidence>
<keyword evidence="6 8" id="KW-1133">Transmembrane helix</keyword>
<evidence type="ECO:0000256" key="4">
    <source>
        <dbReference type="ARBA" id="ARBA00022475"/>
    </source>
</evidence>
<feature type="transmembrane region" description="Helical" evidence="8">
    <location>
        <begin position="142"/>
        <end position="161"/>
    </location>
</feature>
<feature type="transmembrane region" description="Helical" evidence="8">
    <location>
        <begin position="300"/>
        <end position="318"/>
    </location>
</feature>
<comment type="subcellular location">
    <subcellularLocation>
        <location evidence="1">Cell membrane</location>
        <topology evidence="1">Multi-pass membrane protein</topology>
    </subcellularLocation>
</comment>
<organism evidence="9 10">
    <name type="scientific">Paenibacillus spongiae</name>
    <dbReference type="NCBI Taxonomy" id="2909671"/>
    <lineage>
        <taxon>Bacteria</taxon>
        <taxon>Bacillati</taxon>
        <taxon>Bacillota</taxon>
        <taxon>Bacilli</taxon>
        <taxon>Bacillales</taxon>
        <taxon>Paenibacillaceae</taxon>
        <taxon>Paenibacillus</taxon>
    </lineage>
</organism>
<evidence type="ECO:0000256" key="3">
    <source>
        <dbReference type="ARBA" id="ARBA00022448"/>
    </source>
</evidence>
<keyword evidence="3" id="KW-0813">Transport</keyword>
<feature type="transmembrane region" description="Helical" evidence="8">
    <location>
        <begin position="111"/>
        <end position="130"/>
    </location>
</feature>
<evidence type="ECO:0000256" key="8">
    <source>
        <dbReference type="SAM" id="Phobius"/>
    </source>
</evidence>
<dbReference type="Pfam" id="PF01032">
    <property type="entry name" value="FecCD"/>
    <property type="match status" value="1"/>
</dbReference>
<accession>A0ABY5S427</accession>
<gene>
    <name evidence="9" type="ORF">L1F29_23635</name>
</gene>
<feature type="transmembrane region" description="Helical" evidence="8">
    <location>
        <begin position="57"/>
        <end position="78"/>
    </location>
</feature>
<dbReference type="CDD" id="cd06550">
    <property type="entry name" value="TM_ABC_iron-siderophores_like"/>
    <property type="match status" value="1"/>
</dbReference>
<evidence type="ECO:0000313" key="10">
    <source>
        <dbReference type="Proteomes" id="UP001057877"/>
    </source>
</evidence>
<evidence type="ECO:0000256" key="2">
    <source>
        <dbReference type="ARBA" id="ARBA00007935"/>
    </source>
</evidence>